<dbReference type="PANTHER" id="PTHR30093:SF44">
    <property type="entry name" value="TYPE II SECRETION SYSTEM CORE PROTEIN G"/>
    <property type="match status" value="1"/>
</dbReference>
<keyword evidence="4" id="KW-0813">Transport</keyword>
<keyword evidence="10 14" id="KW-1133">Transmembrane helix</keyword>
<dbReference type="InterPro" id="IPR045584">
    <property type="entry name" value="Pilin-like"/>
</dbReference>
<dbReference type="GO" id="GO:0015627">
    <property type="term" value="C:type II protein secretion system complex"/>
    <property type="evidence" value="ECO:0007669"/>
    <property type="project" value="InterPro"/>
</dbReference>
<accession>F6G6Y8</accession>
<evidence type="ECO:0000256" key="10">
    <source>
        <dbReference type="ARBA" id="ARBA00022989"/>
    </source>
</evidence>
<gene>
    <name evidence="16" type="primary">gspG</name>
    <name evidence="16" type="ordered locus">RSPO_c00379</name>
</gene>
<dbReference type="InterPro" id="IPR013545">
    <property type="entry name" value="T2SS_protein-GspG_C"/>
</dbReference>
<feature type="region of interest" description="Disordered" evidence="13">
    <location>
        <begin position="196"/>
        <end position="215"/>
    </location>
</feature>
<dbReference type="Gene3D" id="3.30.700.10">
    <property type="entry name" value="Glycoprotein, Type 4 Pilin"/>
    <property type="match status" value="1"/>
</dbReference>
<evidence type="ECO:0000256" key="12">
    <source>
        <dbReference type="ARBA" id="ARBA00078005"/>
    </source>
</evidence>
<dbReference type="Proteomes" id="UP000007953">
    <property type="component" value="Chromosome"/>
</dbReference>
<dbReference type="Pfam" id="PF07963">
    <property type="entry name" value="N_methyl"/>
    <property type="match status" value="1"/>
</dbReference>
<evidence type="ECO:0000256" key="13">
    <source>
        <dbReference type="SAM" id="MobiDB-lite"/>
    </source>
</evidence>
<keyword evidence="9" id="KW-0653">Protein transport</keyword>
<keyword evidence="11 14" id="KW-0472">Membrane</keyword>
<name>F6G6Y8_RALS8</name>
<evidence type="ECO:0000259" key="15">
    <source>
        <dbReference type="Pfam" id="PF08334"/>
    </source>
</evidence>
<evidence type="ECO:0000256" key="14">
    <source>
        <dbReference type="SAM" id="Phobius"/>
    </source>
</evidence>
<proteinExistence type="inferred from homology"/>
<keyword evidence="8 14" id="KW-0812">Transmembrane</keyword>
<dbReference type="Pfam" id="PF08334">
    <property type="entry name" value="T2SSG"/>
    <property type="match status" value="1"/>
</dbReference>
<dbReference type="PANTHER" id="PTHR30093">
    <property type="entry name" value="GENERAL SECRETION PATHWAY PROTEIN G"/>
    <property type="match status" value="1"/>
</dbReference>
<dbReference type="InterPro" id="IPR000983">
    <property type="entry name" value="Bac_GSPG_pilin"/>
</dbReference>
<dbReference type="InterPro" id="IPR012902">
    <property type="entry name" value="N_methyl_site"/>
</dbReference>
<evidence type="ECO:0000313" key="16">
    <source>
        <dbReference type="EMBL" id="AEG67683.1"/>
    </source>
</evidence>
<evidence type="ECO:0000256" key="2">
    <source>
        <dbReference type="ARBA" id="ARBA00009984"/>
    </source>
</evidence>
<dbReference type="PROSITE" id="PS00409">
    <property type="entry name" value="PROKAR_NTER_METHYL"/>
    <property type="match status" value="1"/>
</dbReference>
<dbReference type="InterPro" id="IPR010054">
    <property type="entry name" value="Type2_sec_GspG"/>
</dbReference>
<dbReference type="GO" id="GO:0015628">
    <property type="term" value="P:protein secretion by the type II secretion system"/>
    <property type="evidence" value="ECO:0007669"/>
    <property type="project" value="InterPro"/>
</dbReference>
<comment type="subcellular location">
    <subcellularLocation>
        <location evidence="1">Cell inner membrane</location>
        <topology evidence="1">Single-pass membrane protein</topology>
    </subcellularLocation>
</comment>
<dbReference type="KEGG" id="rsn:RSPO_c00379"/>
<evidence type="ECO:0000256" key="9">
    <source>
        <dbReference type="ARBA" id="ARBA00022927"/>
    </source>
</evidence>
<keyword evidence="5" id="KW-1003">Cell membrane</keyword>
<dbReference type="SUPFAM" id="SSF54523">
    <property type="entry name" value="Pili subunits"/>
    <property type="match status" value="1"/>
</dbReference>
<dbReference type="NCBIfam" id="TIGR02532">
    <property type="entry name" value="IV_pilin_GFxxxE"/>
    <property type="match status" value="1"/>
</dbReference>
<protein>
    <recommendedName>
        <fullName evidence="3">Type II secretion system core protein G</fullName>
    </recommendedName>
    <alternativeName>
        <fullName evidence="12">General secretion pathway protein G</fullName>
    </alternativeName>
</protein>
<comment type="similarity">
    <text evidence="2">Belongs to the GSP G family.</text>
</comment>
<dbReference type="eggNOG" id="COG2165">
    <property type="taxonomic scope" value="Bacteria"/>
</dbReference>
<evidence type="ECO:0000256" key="1">
    <source>
        <dbReference type="ARBA" id="ARBA00004377"/>
    </source>
</evidence>
<dbReference type="PRINTS" id="PR00813">
    <property type="entry name" value="BCTERIALGSPG"/>
</dbReference>
<evidence type="ECO:0000256" key="8">
    <source>
        <dbReference type="ARBA" id="ARBA00022692"/>
    </source>
</evidence>
<evidence type="ECO:0000256" key="5">
    <source>
        <dbReference type="ARBA" id="ARBA00022475"/>
    </source>
</evidence>
<reference evidence="16 17" key="1">
    <citation type="journal article" date="2011" name="J. Bacteriol.">
        <title>Complete genome sequence of the plant pathogen Ralstonia solanacearum strain Po82.</title>
        <authorList>
            <person name="Xu J."/>
            <person name="Zheng H.J."/>
            <person name="Liu L."/>
            <person name="Pan Z.C."/>
            <person name="Prior P."/>
            <person name="Tang B."/>
            <person name="Xu J.S."/>
            <person name="Zhang H."/>
            <person name="Tian Q."/>
            <person name="Zhang L.Q."/>
            <person name="Feng J."/>
        </authorList>
    </citation>
    <scope>NUCLEOTIDE SEQUENCE [LARGE SCALE GENOMIC DNA]</scope>
    <source>
        <strain evidence="16 17">Po82</strain>
    </source>
</reference>
<dbReference type="HOGENOM" id="CLU_091705_2_0_4"/>
<feature type="domain" description="Type II secretion system protein GspG C-terminal" evidence="15">
    <location>
        <begin position="104"/>
        <end position="213"/>
    </location>
</feature>
<evidence type="ECO:0000256" key="3">
    <source>
        <dbReference type="ARBA" id="ARBA00020042"/>
    </source>
</evidence>
<evidence type="ECO:0000256" key="6">
    <source>
        <dbReference type="ARBA" id="ARBA00022481"/>
    </source>
</evidence>
<dbReference type="EMBL" id="CP002819">
    <property type="protein sequence ID" value="AEG67683.1"/>
    <property type="molecule type" value="Genomic_DNA"/>
</dbReference>
<evidence type="ECO:0000256" key="4">
    <source>
        <dbReference type="ARBA" id="ARBA00022448"/>
    </source>
</evidence>
<evidence type="ECO:0000256" key="11">
    <source>
        <dbReference type="ARBA" id="ARBA00023136"/>
    </source>
</evidence>
<evidence type="ECO:0000256" key="7">
    <source>
        <dbReference type="ARBA" id="ARBA00022519"/>
    </source>
</evidence>
<feature type="transmembrane region" description="Helical" evidence="14">
    <location>
        <begin position="81"/>
        <end position="102"/>
    </location>
</feature>
<keyword evidence="7" id="KW-0997">Cell inner membrane</keyword>
<dbReference type="PATRIC" id="fig|1031711.3.peg.367"/>
<organism evidence="16 17">
    <name type="scientific">Ralstonia solanacearum (strain Po82)</name>
    <dbReference type="NCBI Taxonomy" id="1031711"/>
    <lineage>
        <taxon>Bacteria</taxon>
        <taxon>Pseudomonadati</taxon>
        <taxon>Pseudomonadota</taxon>
        <taxon>Betaproteobacteria</taxon>
        <taxon>Burkholderiales</taxon>
        <taxon>Burkholderiaceae</taxon>
        <taxon>Ralstonia</taxon>
        <taxon>Ralstonia solanacearum species complex</taxon>
    </lineage>
</organism>
<dbReference type="GO" id="GO:0005886">
    <property type="term" value="C:plasma membrane"/>
    <property type="evidence" value="ECO:0007669"/>
    <property type="project" value="UniProtKB-SubCell"/>
</dbReference>
<dbReference type="NCBIfam" id="TIGR01710">
    <property type="entry name" value="typeII_sec_gspG"/>
    <property type="match status" value="1"/>
</dbReference>
<dbReference type="AlphaFoldDB" id="F6G6Y8"/>
<sequence length="215" mass="23366">MNEGRIHRGNAWILAALHAGSVNRMAAPGRSQAGKTARWQLWSGVAAILCSPLFPHPSPMMQGQLRPPVRQRAFARRAARGFTLIEIMVVVVILGILAALVVPKIMSRPDEARIIAAKQDIASISQALKLYRLDNGRYPTTEQGLAALVTKPSTEPVPNNWKGGGYLERLPKDPWGHPYQYLNPGVRGEVDIFSFGADGQPGGTGNDADIGNWDN</sequence>
<dbReference type="FunFam" id="3.30.700.10:FF:000001">
    <property type="entry name" value="General secretion pathway protein G"/>
    <property type="match status" value="1"/>
</dbReference>
<evidence type="ECO:0000313" key="17">
    <source>
        <dbReference type="Proteomes" id="UP000007953"/>
    </source>
</evidence>
<keyword evidence="6" id="KW-0488">Methylation</keyword>